<organism evidence="2 3">
    <name type="scientific">Zizania palustris</name>
    <name type="common">Northern wild rice</name>
    <dbReference type="NCBI Taxonomy" id="103762"/>
    <lineage>
        <taxon>Eukaryota</taxon>
        <taxon>Viridiplantae</taxon>
        <taxon>Streptophyta</taxon>
        <taxon>Embryophyta</taxon>
        <taxon>Tracheophyta</taxon>
        <taxon>Spermatophyta</taxon>
        <taxon>Magnoliopsida</taxon>
        <taxon>Liliopsida</taxon>
        <taxon>Poales</taxon>
        <taxon>Poaceae</taxon>
        <taxon>BOP clade</taxon>
        <taxon>Oryzoideae</taxon>
        <taxon>Oryzeae</taxon>
        <taxon>Zizaniinae</taxon>
        <taxon>Zizania</taxon>
    </lineage>
</organism>
<reference evidence="2" key="1">
    <citation type="journal article" date="2021" name="bioRxiv">
        <title>Whole Genome Assembly and Annotation of Northern Wild Rice, Zizania palustris L., Supports a Whole Genome Duplication in the Zizania Genus.</title>
        <authorList>
            <person name="Haas M."/>
            <person name="Kono T."/>
            <person name="Macchietto M."/>
            <person name="Millas R."/>
            <person name="McGilp L."/>
            <person name="Shao M."/>
            <person name="Duquette J."/>
            <person name="Hirsch C.N."/>
            <person name="Kimball J."/>
        </authorList>
    </citation>
    <scope>NUCLEOTIDE SEQUENCE</scope>
    <source>
        <tissue evidence="2">Fresh leaf tissue</tissue>
    </source>
</reference>
<dbReference type="Proteomes" id="UP000729402">
    <property type="component" value="Unassembled WGS sequence"/>
</dbReference>
<evidence type="ECO:0000313" key="3">
    <source>
        <dbReference type="Proteomes" id="UP000729402"/>
    </source>
</evidence>
<feature type="compositionally biased region" description="Pro residues" evidence="1">
    <location>
        <begin position="54"/>
        <end position="66"/>
    </location>
</feature>
<name>A0A8J5TGQ4_ZIZPA</name>
<feature type="region of interest" description="Disordered" evidence="1">
    <location>
        <begin position="1"/>
        <end position="21"/>
    </location>
</feature>
<protein>
    <submittedName>
        <fullName evidence="2">Uncharacterized protein</fullName>
    </submittedName>
</protein>
<evidence type="ECO:0000313" key="2">
    <source>
        <dbReference type="EMBL" id="KAG8081429.1"/>
    </source>
</evidence>
<feature type="region of interest" description="Disordered" evidence="1">
    <location>
        <begin position="33"/>
        <end position="87"/>
    </location>
</feature>
<sequence>MAATLPPSRLHLPLHSPKSSPRCVRLRVVTCAAASGSRLQNPTTTHYPTSRRLPPGPPPPSSPQRRPPWRRAAPTDSREPSPPRART</sequence>
<reference evidence="2" key="2">
    <citation type="submission" date="2021-02" db="EMBL/GenBank/DDBJ databases">
        <authorList>
            <person name="Kimball J.A."/>
            <person name="Haas M.W."/>
            <person name="Macchietto M."/>
            <person name="Kono T."/>
            <person name="Duquette J."/>
            <person name="Shao M."/>
        </authorList>
    </citation>
    <scope>NUCLEOTIDE SEQUENCE</scope>
    <source>
        <tissue evidence="2">Fresh leaf tissue</tissue>
    </source>
</reference>
<dbReference type="EMBL" id="JAAALK010000282">
    <property type="protein sequence ID" value="KAG8081429.1"/>
    <property type="molecule type" value="Genomic_DNA"/>
</dbReference>
<gene>
    <name evidence="2" type="ORF">GUJ93_ZPchr0007g6362</name>
</gene>
<proteinExistence type="predicted"/>
<feature type="compositionally biased region" description="Polar residues" evidence="1">
    <location>
        <begin position="37"/>
        <end position="47"/>
    </location>
</feature>
<comment type="caution">
    <text evidence="2">The sequence shown here is derived from an EMBL/GenBank/DDBJ whole genome shotgun (WGS) entry which is preliminary data.</text>
</comment>
<accession>A0A8J5TGQ4</accession>
<dbReference type="AlphaFoldDB" id="A0A8J5TGQ4"/>
<keyword evidence="3" id="KW-1185">Reference proteome</keyword>
<evidence type="ECO:0000256" key="1">
    <source>
        <dbReference type="SAM" id="MobiDB-lite"/>
    </source>
</evidence>